<evidence type="ECO:0000313" key="2">
    <source>
        <dbReference type="Proteomes" id="UP000305361"/>
    </source>
</evidence>
<name>A0A4Y1NRC5_9CAUD</name>
<proteinExistence type="predicted"/>
<keyword evidence="2" id="KW-1185">Reference proteome</keyword>
<accession>A0A4Y1NRC5</accession>
<organism evidence="1 2">
    <name type="scientific">Erwinia phage vB_EhrS_49</name>
    <dbReference type="NCBI Taxonomy" id="2283026"/>
    <lineage>
        <taxon>Viruses</taxon>
        <taxon>Duplodnaviria</taxon>
        <taxon>Heunggongvirae</taxon>
        <taxon>Uroviricota</taxon>
        <taxon>Caudoviricetes</taxon>
        <taxon>Feofaniavirus</taxon>
        <taxon>Feofaniavirus Eho49</taxon>
    </lineage>
</organism>
<dbReference type="Proteomes" id="UP000305361">
    <property type="component" value="Segment"/>
</dbReference>
<reference evidence="1 2" key="1">
    <citation type="journal article" date="2019" name="J. Basic Microbiol.">
        <title>Complete genome sequence analysis of temperate Erwinia bacteriophages 49 and 59.</title>
        <authorList>
            <person name="Zlatohurska M."/>
            <person name="Gorb T."/>
            <person name="Romaniuk L."/>
            <person name="Korol N."/>
            <person name="Faidiuk Y."/>
            <person name="Kropinski A.M."/>
            <person name="Kushkina A."/>
            <person name="Tovkach F."/>
        </authorList>
    </citation>
    <scope>NUCLEOTIDE SEQUENCE [LARGE SCALE GENOMIC DNA]</scope>
</reference>
<gene>
    <name evidence="1" type="ORF">MZUP3_250</name>
</gene>
<evidence type="ECO:0000313" key="1">
    <source>
        <dbReference type="EMBL" id="AXH43517.1"/>
    </source>
</evidence>
<dbReference type="EMBL" id="MH443100">
    <property type="protein sequence ID" value="AXH43517.1"/>
    <property type="molecule type" value="Genomic_DNA"/>
</dbReference>
<sequence length="78" mass="8584">MKIAILSVLVLSMSGCSGFVEKQSPICSGTALIGGSETEVQIYSIKKEANQTKYKAGYPFNWKWVSSNNFTKTNCKKL</sequence>
<protein>
    <submittedName>
        <fullName evidence="1">Cor protein</fullName>
    </submittedName>
</protein>
<dbReference type="PROSITE" id="PS51257">
    <property type="entry name" value="PROKAR_LIPOPROTEIN"/>
    <property type="match status" value="1"/>
</dbReference>